<dbReference type="GO" id="GO:0042709">
    <property type="term" value="C:succinate-CoA ligase complex"/>
    <property type="evidence" value="ECO:0007669"/>
    <property type="project" value="TreeGrafter"/>
</dbReference>
<dbReference type="EMBL" id="HBHW01037223">
    <property type="protein sequence ID" value="CAE0060560.1"/>
    <property type="molecule type" value="Transcribed_RNA"/>
</dbReference>
<evidence type="ECO:0000313" key="12">
    <source>
        <dbReference type="EMBL" id="CAE0060559.1"/>
    </source>
</evidence>
<comment type="similarity">
    <text evidence="8 10">Belongs to the succinate/malate CoA ligase beta subunit family.</text>
</comment>
<feature type="binding site" evidence="8">
    <location>
        <position position="243"/>
    </location>
    <ligand>
        <name>Mg(2+)</name>
        <dbReference type="ChEBI" id="CHEBI:18420"/>
    </ligand>
</feature>
<dbReference type="Gene3D" id="3.40.50.261">
    <property type="entry name" value="Succinyl-CoA synthetase domains"/>
    <property type="match status" value="1"/>
</dbReference>
<evidence type="ECO:0000256" key="8">
    <source>
        <dbReference type="HAMAP-Rule" id="MF_03219"/>
    </source>
</evidence>
<dbReference type="Pfam" id="PF08442">
    <property type="entry name" value="ATP-grasp_2"/>
    <property type="match status" value="1"/>
</dbReference>
<dbReference type="PROSITE" id="PS01217">
    <property type="entry name" value="SUCCINYL_COA_LIG_3"/>
    <property type="match status" value="1"/>
</dbReference>
<dbReference type="InterPro" id="IPR013650">
    <property type="entry name" value="ATP-grasp_succ-CoA_synth-type"/>
</dbReference>
<feature type="binding site" evidence="8">
    <location>
        <position position="137"/>
    </location>
    <ligand>
        <name>ATP</name>
        <dbReference type="ChEBI" id="CHEBI:30616"/>
    </ligand>
</feature>
<comment type="function">
    <text evidence="8">Succinyl-CoA synthetase functions in the citric acid cycle (TCA), coupling the hydrolysis of succinyl-CoA to the synthesis of ATP and thus represents the only step of substrate-level phosphorylation in the TCA. The beta subunit provides nucleotide specificity of the enzyme and binds the substrate succinate, while the binding sites for coenzyme A and phosphate are found in the alpha subunit.</text>
</comment>
<dbReference type="Gene3D" id="3.30.470.20">
    <property type="entry name" value="ATP-grasp fold, B domain"/>
    <property type="match status" value="1"/>
</dbReference>
<evidence type="ECO:0000256" key="3">
    <source>
        <dbReference type="ARBA" id="ARBA00022598"/>
    </source>
</evidence>
<dbReference type="PROSITE" id="PS50975">
    <property type="entry name" value="ATP_GRASP"/>
    <property type="match status" value="1"/>
</dbReference>
<sequence length="434" mass="46682">MNVLRAGTRVRPSNPYGGLVRFLHLHEYQSQELMRGYGIRVPRGTAVTTKEEALAAAKSLGDGTDIVVKAQVLAGGRGLGTFENGFKSGVHLCYDSKAAADIASKMFGQNLVTKQTGAGGKLCSKVLITERMYMRREMYLGILYDRESQGPTIIASREGGTSIEDIAASNPEAIKNIPVNMAEGITPEVADAVAEAMGFHGESKKQCAEQVKKLYQLFIEKDATLVEINPMIETPQGEVVCIDAKINFDDNADFRQPDIFAMRDTTQEDPREVRAAEAGLNYIGLDGNIGCLVNGAGLAMATMDIIKLHGGNPANFLDVGGGATDKQVTEAFTILNDDPKVQAILVNIFGGIMRCDVIAQGIITAAKTIQLRVPLVVRLQGNKVDEAKKLIFDSGLRIIAADDLDEAGKKAVKLAEIVQIANTVDVNVSFKLPL</sequence>
<comment type="subunit">
    <text evidence="7">Heterodimer of an alpha and a beta subunit. The beta subunit determines specificity for GTP.</text>
</comment>
<evidence type="ECO:0000256" key="7">
    <source>
        <dbReference type="ARBA" id="ARBA00063570"/>
    </source>
</evidence>
<evidence type="ECO:0000256" key="4">
    <source>
        <dbReference type="ARBA" id="ARBA00022723"/>
    </source>
</evidence>
<reference evidence="13" key="1">
    <citation type="submission" date="2021-01" db="EMBL/GenBank/DDBJ databases">
        <authorList>
            <person name="Corre E."/>
            <person name="Pelletier E."/>
            <person name="Niang G."/>
            <person name="Scheremetjew M."/>
            <person name="Finn R."/>
            <person name="Kale V."/>
            <person name="Holt S."/>
            <person name="Cochrane G."/>
            <person name="Meng A."/>
            <person name="Brown T."/>
            <person name="Cohen L."/>
        </authorList>
    </citation>
    <scope>NUCLEOTIDE SEQUENCE</scope>
    <source>
        <strain evidence="13">CCMP 769</strain>
    </source>
</reference>
<keyword evidence="4 8" id="KW-0479">Metal-binding</keyword>
<dbReference type="InterPro" id="IPR016102">
    <property type="entry name" value="Succinyl-CoA_synth-like"/>
</dbReference>
<name>A0A7S3A3L8_9RHOD</name>
<dbReference type="NCBIfam" id="TIGR01016">
    <property type="entry name" value="sucCoAbeta"/>
    <property type="match status" value="1"/>
</dbReference>
<dbReference type="SUPFAM" id="SSF56059">
    <property type="entry name" value="Glutathione synthetase ATP-binding domain-like"/>
    <property type="match status" value="1"/>
</dbReference>
<dbReference type="GO" id="GO:0005524">
    <property type="term" value="F:ATP binding"/>
    <property type="evidence" value="ECO:0007669"/>
    <property type="project" value="UniProtKB-UniRule"/>
</dbReference>
<evidence type="ECO:0000256" key="2">
    <source>
        <dbReference type="ARBA" id="ARBA00022532"/>
    </source>
</evidence>
<comment type="cofactor">
    <cofactor evidence="8">
        <name>Mg(2+)</name>
        <dbReference type="ChEBI" id="CHEBI:18420"/>
    </cofactor>
    <text evidence="8">Binds 1 Mg(2+) ion per subunit.</text>
</comment>
<evidence type="ECO:0000256" key="10">
    <source>
        <dbReference type="RuleBase" id="RU361258"/>
    </source>
</evidence>
<dbReference type="GO" id="GO:0006104">
    <property type="term" value="P:succinyl-CoA metabolic process"/>
    <property type="evidence" value="ECO:0007669"/>
    <property type="project" value="TreeGrafter"/>
</dbReference>
<gene>
    <name evidence="12" type="ORF">RMAR00112_LOCUS28625</name>
    <name evidence="13" type="ORF">RMAR00112_LOCUS28626</name>
</gene>
<dbReference type="GO" id="GO:0004775">
    <property type="term" value="F:succinate-CoA ligase (ADP-forming) activity"/>
    <property type="evidence" value="ECO:0007669"/>
    <property type="project" value="UniProtKB-UniRule"/>
</dbReference>
<evidence type="ECO:0000256" key="6">
    <source>
        <dbReference type="ARBA" id="ARBA00022842"/>
    </source>
</evidence>
<evidence type="ECO:0000256" key="5">
    <source>
        <dbReference type="ARBA" id="ARBA00022741"/>
    </source>
</evidence>
<dbReference type="Gene3D" id="3.30.1490.20">
    <property type="entry name" value="ATP-grasp fold, A domain"/>
    <property type="match status" value="1"/>
</dbReference>
<dbReference type="GO" id="GO:0005739">
    <property type="term" value="C:mitochondrion"/>
    <property type="evidence" value="ECO:0007669"/>
    <property type="project" value="UniProtKB-SubCell"/>
</dbReference>
<proteinExistence type="inferred from homology"/>
<feature type="binding site" evidence="8">
    <location>
        <position position="69"/>
    </location>
    <ligand>
        <name>ATP</name>
        <dbReference type="ChEBI" id="CHEBI:30616"/>
    </ligand>
</feature>
<dbReference type="GO" id="GO:0006099">
    <property type="term" value="P:tricarboxylic acid cycle"/>
    <property type="evidence" value="ECO:0007669"/>
    <property type="project" value="UniProtKB-UniRule"/>
</dbReference>
<organism evidence="13">
    <name type="scientific">Rhodosorus marinus</name>
    <dbReference type="NCBI Taxonomy" id="101924"/>
    <lineage>
        <taxon>Eukaryota</taxon>
        <taxon>Rhodophyta</taxon>
        <taxon>Stylonematophyceae</taxon>
        <taxon>Stylonematales</taxon>
        <taxon>Stylonemataceae</taxon>
        <taxon>Rhodosorus</taxon>
    </lineage>
</organism>
<dbReference type="NCBIfam" id="NF001913">
    <property type="entry name" value="PRK00696.1"/>
    <property type="match status" value="1"/>
</dbReference>
<protein>
    <recommendedName>
        <fullName evidence="8">Succinate--CoA ligase [ADP-forming] subunit beta, mitochondrial</fullName>
        <ecNumber evidence="8">6.2.1.5</ecNumber>
    </recommendedName>
    <alternativeName>
        <fullName evidence="8">Succinyl-CoA synthetase beta chain</fullName>
        <shortName evidence="8">SCS-beta</shortName>
    </alternativeName>
</protein>
<dbReference type="AlphaFoldDB" id="A0A7S3A3L8"/>
<dbReference type="HAMAP" id="MF_00558">
    <property type="entry name" value="Succ_CoA_beta"/>
    <property type="match status" value="1"/>
</dbReference>
<dbReference type="Pfam" id="PF00549">
    <property type="entry name" value="Ligase_CoA"/>
    <property type="match status" value="1"/>
</dbReference>
<accession>A0A7S3A3L8</accession>
<comment type="pathway">
    <text evidence="1 8">Carbohydrate metabolism; tricarboxylic acid cycle; succinate from succinyl-CoA (ligase route): step 1/1.</text>
</comment>
<dbReference type="InterPro" id="IPR013815">
    <property type="entry name" value="ATP_grasp_subdomain_1"/>
</dbReference>
<dbReference type="PIRSF" id="PIRSF001554">
    <property type="entry name" value="SucCS_beta"/>
    <property type="match status" value="1"/>
</dbReference>
<dbReference type="FunFam" id="3.40.50.261:FF:000001">
    <property type="entry name" value="Succinate--CoA ligase [ADP-forming] subunit beta"/>
    <property type="match status" value="1"/>
</dbReference>
<dbReference type="InterPro" id="IPR005809">
    <property type="entry name" value="Succ_CoA_ligase-like_bsu"/>
</dbReference>
<dbReference type="GO" id="GO:0000287">
    <property type="term" value="F:magnesium ion binding"/>
    <property type="evidence" value="ECO:0007669"/>
    <property type="project" value="UniProtKB-UniRule"/>
</dbReference>
<dbReference type="UniPathway" id="UPA00223">
    <property type="reaction ID" value="UER00999"/>
</dbReference>
<dbReference type="InterPro" id="IPR017866">
    <property type="entry name" value="Succ-CoA_synthase_bsu_CS"/>
</dbReference>
<dbReference type="FunFam" id="3.30.1490.20:FF:000004">
    <property type="entry name" value="Succinate--CoA ligase [ADP-forming] subunit beta, mitochondrial"/>
    <property type="match status" value="1"/>
</dbReference>
<dbReference type="FunFam" id="3.30.470.20:FF:000002">
    <property type="entry name" value="Succinate--CoA ligase [ADP-forming] subunit beta"/>
    <property type="match status" value="1"/>
</dbReference>
<keyword evidence="6 8" id="KW-0460">Magnesium</keyword>
<keyword evidence="8 9" id="KW-0067">ATP-binding</keyword>
<evidence type="ECO:0000259" key="11">
    <source>
        <dbReference type="PROSITE" id="PS50975"/>
    </source>
</evidence>
<dbReference type="SUPFAM" id="SSF52210">
    <property type="entry name" value="Succinyl-CoA synthetase domains"/>
    <property type="match status" value="1"/>
</dbReference>
<keyword evidence="2 8" id="KW-0816">Tricarboxylic acid cycle</keyword>
<keyword evidence="8" id="KW-0496">Mitochondrion</keyword>
<evidence type="ECO:0000313" key="13">
    <source>
        <dbReference type="EMBL" id="CAE0060560.1"/>
    </source>
</evidence>
<feature type="binding site" evidence="8">
    <location>
        <position position="229"/>
    </location>
    <ligand>
        <name>Mg(2+)</name>
        <dbReference type="ChEBI" id="CHEBI:18420"/>
    </ligand>
</feature>
<dbReference type="PANTHER" id="PTHR11815:SF10">
    <property type="entry name" value="SUCCINATE--COA LIGASE [GDP-FORMING] SUBUNIT BETA, MITOCHONDRIAL"/>
    <property type="match status" value="1"/>
</dbReference>
<dbReference type="EC" id="6.2.1.5" evidence="8"/>
<evidence type="ECO:0000256" key="9">
    <source>
        <dbReference type="PROSITE-ProRule" id="PRU00409"/>
    </source>
</evidence>
<feature type="binding site" evidence="8">
    <location>
        <begin position="351"/>
        <end position="353"/>
    </location>
    <ligand>
        <name>substrate</name>
        <note>ligand shared with subunit alpha</note>
    </ligand>
</feature>
<dbReference type="InterPro" id="IPR011761">
    <property type="entry name" value="ATP-grasp"/>
</dbReference>
<keyword evidence="3 8" id="KW-0436">Ligase</keyword>
<feature type="domain" description="ATP-grasp" evidence="11">
    <location>
        <begin position="31"/>
        <end position="263"/>
    </location>
</feature>
<feature type="binding site" evidence="8">
    <location>
        <begin position="76"/>
        <end position="78"/>
    </location>
    <ligand>
        <name>ATP</name>
        <dbReference type="ChEBI" id="CHEBI:30616"/>
    </ligand>
</feature>
<evidence type="ECO:0000256" key="1">
    <source>
        <dbReference type="ARBA" id="ARBA00005064"/>
    </source>
</evidence>
<comment type="subcellular location">
    <subcellularLocation>
        <location evidence="8">Mitochondrion</location>
    </subcellularLocation>
</comment>
<dbReference type="PANTHER" id="PTHR11815">
    <property type="entry name" value="SUCCINYL-COA SYNTHETASE BETA CHAIN"/>
    <property type="match status" value="1"/>
</dbReference>
<dbReference type="InterPro" id="IPR005811">
    <property type="entry name" value="SUCC_ACL_C"/>
</dbReference>
<dbReference type="EMBL" id="HBHW01037222">
    <property type="protein sequence ID" value="CAE0060559.1"/>
    <property type="molecule type" value="Transcribed_RNA"/>
</dbReference>
<comment type="catalytic activity">
    <reaction evidence="8">
        <text>succinate + ATP + CoA = succinyl-CoA + ADP + phosphate</text>
        <dbReference type="Rhea" id="RHEA:17661"/>
        <dbReference type="ChEBI" id="CHEBI:30031"/>
        <dbReference type="ChEBI" id="CHEBI:30616"/>
        <dbReference type="ChEBI" id="CHEBI:43474"/>
        <dbReference type="ChEBI" id="CHEBI:57287"/>
        <dbReference type="ChEBI" id="CHEBI:57292"/>
        <dbReference type="ChEBI" id="CHEBI:456216"/>
        <dbReference type="EC" id="6.2.1.5"/>
    </reaction>
</comment>
<feature type="binding site" evidence="8">
    <location>
        <position position="294"/>
    </location>
    <ligand>
        <name>substrate</name>
        <note>ligand shared with subunit alpha</note>
    </ligand>
</feature>
<keyword evidence="5 8" id="KW-0547">Nucleotide-binding</keyword>